<dbReference type="Proteomes" id="UP000017805">
    <property type="component" value="Chromosome"/>
</dbReference>
<accession>U5LBG7</accession>
<dbReference type="EMBL" id="CP006643">
    <property type="protein sequence ID" value="AGX04780.1"/>
    <property type="molecule type" value="Genomic_DNA"/>
</dbReference>
<dbReference type="InterPro" id="IPR025143">
    <property type="entry name" value="DUF4083"/>
</dbReference>
<gene>
    <name evidence="2" type="ORF">N288_14400</name>
</gene>
<reference evidence="2 3" key="1">
    <citation type="submission" date="2013-07" db="EMBL/GenBank/DDBJ databases">
        <title>Complete genome sequence of Bacillus infantis NRRL B-14911 that has potential to induce cardiac disease by antigenic mimicry.</title>
        <authorList>
            <person name="Massilamany C."/>
            <person name="Smith T.P.L."/>
            <person name="Loy J.D."/>
            <person name="Barletta R."/>
            <person name="Reddy J."/>
        </authorList>
    </citation>
    <scope>NUCLEOTIDE SEQUENCE [LARGE SCALE GENOMIC DNA]</scope>
    <source>
        <strain evidence="2 3">NRRL B-14911</strain>
    </source>
</reference>
<sequence length="69" mass="8242">MLYWKKRKVVERMFNGGDLIFQILMLAVMAGMVFAVYFLVRWMVIGKPESKMEQKLDRIIELLEEDKKS</sequence>
<dbReference type="AlphaFoldDB" id="U5LBG7"/>
<evidence type="ECO:0000313" key="2">
    <source>
        <dbReference type="EMBL" id="AGX04780.1"/>
    </source>
</evidence>
<keyword evidence="3" id="KW-1185">Reference proteome</keyword>
<name>U5LBG7_9BACI</name>
<dbReference type="PATRIC" id="fig|1367477.3.peg.2844"/>
<organism evidence="2 3">
    <name type="scientific">Bacillus infantis NRRL B-14911</name>
    <dbReference type="NCBI Taxonomy" id="1367477"/>
    <lineage>
        <taxon>Bacteria</taxon>
        <taxon>Bacillati</taxon>
        <taxon>Bacillota</taxon>
        <taxon>Bacilli</taxon>
        <taxon>Bacillales</taxon>
        <taxon>Bacillaceae</taxon>
        <taxon>Bacillus</taxon>
    </lineage>
</organism>
<proteinExistence type="predicted"/>
<evidence type="ECO:0000313" key="3">
    <source>
        <dbReference type="Proteomes" id="UP000017805"/>
    </source>
</evidence>
<keyword evidence="1" id="KW-0812">Transmembrane</keyword>
<feature type="transmembrane region" description="Helical" evidence="1">
    <location>
        <begin position="20"/>
        <end position="44"/>
    </location>
</feature>
<dbReference type="STRING" id="1367477.N288_14400"/>
<protein>
    <recommendedName>
        <fullName evidence="4">DUF4083 domain-containing protein</fullName>
    </recommendedName>
</protein>
<evidence type="ECO:0008006" key="4">
    <source>
        <dbReference type="Google" id="ProtNLM"/>
    </source>
</evidence>
<dbReference type="Pfam" id="PF13314">
    <property type="entry name" value="DUF4083"/>
    <property type="match status" value="1"/>
</dbReference>
<keyword evidence="1" id="KW-0472">Membrane</keyword>
<evidence type="ECO:0000256" key="1">
    <source>
        <dbReference type="SAM" id="Phobius"/>
    </source>
</evidence>
<dbReference type="HOGENOM" id="CLU_203689_0_0_9"/>
<keyword evidence="1" id="KW-1133">Transmembrane helix</keyword>
<dbReference type="KEGG" id="bif:N288_14400"/>